<evidence type="ECO:0000256" key="1">
    <source>
        <dbReference type="SAM" id="Coils"/>
    </source>
</evidence>
<evidence type="ECO:0000313" key="3">
    <source>
        <dbReference type="EMBL" id="MBK1809707.1"/>
    </source>
</evidence>
<name>A0ABS1EK20_9CLOT</name>
<organism evidence="3 4">
    <name type="scientific">Clostridium yunnanense</name>
    <dbReference type="NCBI Taxonomy" id="2800325"/>
    <lineage>
        <taxon>Bacteria</taxon>
        <taxon>Bacillati</taxon>
        <taxon>Bacillota</taxon>
        <taxon>Clostridia</taxon>
        <taxon>Eubacteriales</taxon>
        <taxon>Clostridiaceae</taxon>
        <taxon>Clostridium</taxon>
    </lineage>
</organism>
<dbReference type="Gene3D" id="3.40.50.300">
    <property type="entry name" value="P-loop containing nucleotide triphosphate hydrolases"/>
    <property type="match status" value="1"/>
</dbReference>
<dbReference type="Proteomes" id="UP000596739">
    <property type="component" value="Unassembled WGS sequence"/>
</dbReference>
<keyword evidence="1" id="KW-0175">Coiled coil</keyword>
<dbReference type="InterPro" id="IPR027417">
    <property type="entry name" value="P-loop_NTPase"/>
</dbReference>
<dbReference type="EMBL" id="JAENHN010000010">
    <property type="protein sequence ID" value="MBK1809707.1"/>
    <property type="molecule type" value="Genomic_DNA"/>
</dbReference>
<feature type="coiled-coil region" evidence="1">
    <location>
        <begin position="309"/>
        <end position="384"/>
    </location>
</feature>
<sequence length="533" mass="62666">MLKKLQSNVFRKGPIFFHEGLNVVLGDNQGSNSIGKSTLLMIIDFIFGGSSYIEKNKDTVRNLGHHFFEYVLEFNSKQYYFRRETKDFKIIDVCDEKFIEIDSWTIDDYKKFLHNMYMKENNSIKFRSCVGIFSRIAQKENFFNSKPLKAVINSKEIDGINLLIKLFSMYNVIEDIEKSIKDLNKKISAINSANKYKYIKKPTVKQYEANKKYIEINSTKLNEIALNLSIGFNEFLDVNYQTSQNELYEAKRQKDMIVSKLKRVKRNIESNLQIKKKSFEPLQEYFEGVNITRLQEIEEFHKGINNILLEEFYKAKKGLEDRLIEIEQQIQVIEEKILDTDVARNIPNKLLEPLVELINQLNAKKQENDVYEEYISNKEEKENKEANLISSKKEILYSIECKINNKMKELNKYIYGEANKYPIFTINEREYSLTLPDNTGTARGYANLLIFDISILKLTILPFIIHDSVMFKNIGNLPMSKIIEIYNNEKKQCFIAIDETNKFNNECQNILYDKKVISLSNEDTLFIKDWTKD</sequence>
<proteinExistence type="predicted"/>
<evidence type="ECO:0000259" key="2">
    <source>
        <dbReference type="Pfam" id="PF10088"/>
    </source>
</evidence>
<accession>A0ABS1EK20</accession>
<dbReference type="RefSeq" id="WP_200266254.1">
    <property type="nucleotide sequence ID" value="NZ_JAENHN010000010.1"/>
</dbReference>
<reference evidence="4" key="1">
    <citation type="submission" date="2021-01" db="EMBL/GenBank/DDBJ databases">
        <title>Genome public.</title>
        <authorList>
            <person name="Liu C."/>
            <person name="Sun Q."/>
        </authorList>
    </citation>
    <scope>NUCLEOTIDE SEQUENCE [LARGE SCALE GENOMIC DNA]</scope>
    <source>
        <strain evidence="4">YIM B02505</strain>
    </source>
</reference>
<feature type="domain" description="DUF2326" evidence="2">
    <location>
        <begin position="413"/>
        <end position="526"/>
    </location>
</feature>
<comment type="caution">
    <text evidence="3">The sequence shown here is derived from an EMBL/GenBank/DDBJ whole genome shotgun (WGS) entry which is preliminary data.</text>
</comment>
<keyword evidence="4" id="KW-1185">Reference proteome</keyword>
<evidence type="ECO:0000313" key="4">
    <source>
        <dbReference type="Proteomes" id="UP000596739"/>
    </source>
</evidence>
<dbReference type="InterPro" id="IPR018760">
    <property type="entry name" value="DUF2326"/>
</dbReference>
<gene>
    <name evidence="3" type="ORF">JHL18_03515</name>
</gene>
<protein>
    <submittedName>
        <fullName evidence="3">DUF2326 domain-containing protein</fullName>
    </submittedName>
</protein>
<dbReference type="Pfam" id="PF10088">
    <property type="entry name" value="DUF2326"/>
    <property type="match status" value="1"/>
</dbReference>